<evidence type="ECO:0000313" key="2">
    <source>
        <dbReference type="EMBL" id="VDP91533.1"/>
    </source>
</evidence>
<dbReference type="OrthoDB" id="514823at2759"/>
<protein>
    <submittedName>
        <fullName evidence="4">C2H2-type domain-containing protein</fullName>
    </submittedName>
</protein>
<keyword evidence="3" id="KW-1185">Reference proteome</keyword>
<dbReference type="EMBL" id="UZAN01057122">
    <property type="protein sequence ID" value="VDP91533.1"/>
    <property type="molecule type" value="Genomic_DNA"/>
</dbReference>
<dbReference type="WBParaSite" id="ECPE_0001430101-mRNA-1">
    <property type="protein sequence ID" value="ECPE_0001430101-mRNA-1"/>
    <property type="gene ID" value="ECPE_0001430101"/>
</dbReference>
<dbReference type="Proteomes" id="UP000272942">
    <property type="component" value="Unassembled WGS sequence"/>
</dbReference>
<reference evidence="2 3" key="2">
    <citation type="submission" date="2018-11" db="EMBL/GenBank/DDBJ databases">
        <authorList>
            <consortium name="Pathogen Informatics"/>
        </authorList>
    </citation>
    <scope>NUCLEOTIDE SEQUENCE [LARGE SCALE GENOMIC DNA]</scope>
    <source>
        <strain evidence="2 3">Egypt</strain>
    </source>
</reference>
<feature type="compositionally biased region" description="Polar residues" evidence="1">
    <location>
        <begin position="343"/>
        <end position="358"/>
    </location>
</feature>
<evidence type="ECO:0000313" key="3">
    <source>
        <dbReference type="Proteomes" id="UP000272942"/>
    </source>
</evidence>
<reference evidence="4" key="1">
    <citation type="submission" date="2016-06" db="UniProtKB">
        <authorList>
            <consortium name="WormBaseParasite"/>
        </authorList>
    </citation>
    <scope>IDENTIFICATION</scope>
</reference>
<sequence length="405" mass="44639">MENQMMFDNLDEKFEDETSVVRSRNSHATFAKRKDNGQVDIRQFRCAYSGIRTGQLVVRLVPQEKMKQAAEAFSSSPTKVVYSLHRKAHISSSALASIDVWSNLPVDKLKRLTTIPWEPRAGSRVPLAVTENNTANRVPQVPAVMTGSSVSVSKPTAVEKNPHVKTVDVKNFFAPISKNKTKIDTVTAPPPKPVHKRPSTFNDSKKENKPVSKSPVVVEANITDDEEEFLTSSVTVSAKRKRIIVESDEEMDPPPAITTDSNKPEVSDKVNISSGKKPTKTIKPPAHKEVLVTDSETDSPIAPRGRKSQGEQKTEQSGSSSSSTTQQQKQKKRKKKNPDSPVASVQSSANVEVNSKTASSCSSCSKFVDNSHSGKKHHVKRQVMKTFQDDEGFMGEFGPHMLSYN</sequence>
<feature type="compositionally biased region" description="Low complexity" evidence="1">
    <location>
        <begin position="315"/>
        <end position="328"/>
    </location>
</feature>
<gene>
    <name evidence="2" type="ORF">ECPE_LOCUS14261</name>
</gene>
<proteinExistence type="predicted"/>
<dbReference type="AlphaFoldDB" id="A0A183B4X6"/>
<evidence type="ECO:0000256" key="1">
    <source>
        <dbReference type="SAM" id="MobiDB-lite"/>
    </source>
</evidence>
<feature type="region of interest" description="Disordered" evidence="1">
    <location>
        <begin position="183"/>
        <end position="214"/>
    </location>
</feature>
<name>A0A183B4X6_9TREM</name>
<feature type="region of interest" description="Disordered" evidence="1">
    <location>
        <begin position="245"/>
        <end position="381"/>
    </location>
</feature>
<evidence type="ECO:0000313" key="4">
    <source>
        <dbReference type="WBParaSite" id="ECPE_0001430101-mRNA-1"/>
    </source>
</evidence>
<organism evidence="4">
    <name type="scientific">Echinostoma caproni</name>
    <dbReference type="NCBI Taxonomy" id="27848"/>
    <lineage>
        <taxon>Eukaryota</taxon>
        <taxon>Metazoa</taxon>
        <taxon>Spiralia</taxon>
        <taxon>Lophotrochozoa</taxon>
        <taxon>Platyhelminthes</taxon>
        <taxon>Trematoda</taxon>
        <taxon>Digenea</taxon>
        <taxon>Plagiorchiida</taxon>
        <taxon>Echinostomata</taxon>
        <taxon>Echinostomatoidea</taxon>
        <taxon>Echinostomatidae</taxon>
        <taxon>Echinostoma</taxon>
    </lineage>
</organism>
<accession>A0A183B4X6</accession>